<keyword evidence="3" id="KW-0378">Hydrolase</keyword>
<dbReference type="InterPro" id="IPR002711">
    <property type="entry name" value="HNH"/>
</dbReference>
<proteinExistence type="predicted"/>
<evidence type="ECO:0000256" key="1">
    <source>
        <dbReference type="SAM" id="MobiDB-lite"/>
    </source>
</evidence>
<dbReference type="AlphaFoldDB" id="A0A1G8E0Q7"/>
<dbReference type="CDD" id="cd00085">
    <property type="entry name" value="HNHc"/>
    <property type="match status" value="1"/>
</dbReference>
<name>A0A1G8E0Q7_9NOCA</name>
<dbReference type="EMBL" id="FNDN01000002">
    <property type="protein sequence ID" value="SDH63458.1"/>
    <property type="molecule type" value="Genomic_DNA"/>
</dbReference>
<protein>
    <submittedName>
        <fullName evidence="3">HNH endonuclease</fullName>
    </submittedName>
</protein>
<evidence type="ECO:0000313" key="4">
    <source>
        <dbReference type="Proteomes" id="UP000183263"/>
    </source>
</evidence>
<organism evidence="3 4">
    <name type="scientific">Rhodococcus triatomae</name>
    <dbReference type="NCBI Taxonomy" id="300028"/>
    <lineage>
        <taxon>Bacteria</taxon>
        <taxon>Bacillati</taxon>
        <taxon>Actinomycetota</taxon>
        <taxon>Actinomycetes</taxon>
        <taxon>Mycobacteriales</taxon>
        <taxon>Nocardiaceae</taxon>
        <taxon>Rhodococcus</taxon>
    </lineage>
</organism>
<gene>
    <name evidence="3" type="ORF">SAMN05444695_102461</name>
</gene>
<dbReference type="GO" id="GO:0003676">
    <property type="term" value="F:nucleic acid binding"/>
    <property type="evidence" value="ECO:0007669"/>
    <property type="project" value="InterPro"/>
</dbReference>
<reference evidence="3 4" key="1">
    <citation type="submission" date="2016-10" db="EMBL/GenBank/DDBJ databases">
        <authorList>
            <person name="de Groot N.N."/>
        </authorList>
    </citation>
    <scope>NUCLEOTIDE SEQUENCE [LARGE SCALE GENOMIC DNA]</scope>
    <source>
        <strain evidence="3 4">DSM 44892</strain>
    </source>
</reference>
<dbReference type="GO" id="GO:0008270">
    <property type="term" value="F:zinc ion binding"/>
    <property type="evidence" value="ECO:0007669"/>
    <property type="project" value="InterPro"/>
</dbReference>
<evidence type="ECO:0000313" key="3">
    <source>
        <dbReference type="EMBL" id="SDH63458.1"/>
    </source>
</evidence>
<dbReference type="Pfam" id="PF01844">
    <property type="entry name" value="HNH"/>
    <property type="match status" value="1"/>
</dbReference>
<keyword evidence="4" id="KW-1185">Reference proteome</keyword>
<dbReference type="Proteomes" id="UP000183263">
    <property type="component" value="Unassembled WGS sequence"/>
</dbReference>
<keyword evidence="3" id="KW-0540">Nuclease</keyword>
<feature type="region of interest" description="Disordered" evidence="1">
    <location>
        <begin position="152"/>
        <end position="192"/>
    </location>
</feature>
<feature type="compositionally biased region" description="Polar residues" evidence="1">
    <location>
        <begin position="179"/>
        <end position="192"/>
    </location>
</feature>
<accession>A0A1G8E0Q7</accession>
<sequence>MPRKEKYTREILEEAVARSSSVAGVLRYLGLRQSGGMQSHLSRRIKQLGIDTTHFTGRAHNRGQRGVRRRAWQEILVLRPDGSARVKPHMLRRALVESGVPYSCARCELPARWRDGPLTLHVDHIDGNHLDSRPTNVRFLCPNCHSQTPTWAGRNRWWPESESPFPQGLTAAEERHSPRPTSGQSRSSGAVA</sequence>
<feature type="domain" description="HNH nuclease" evidence="2">
    <location>
        <begin position="90"/>
        <end position="146"/>
    </location>
</feature>
<dbReference type="SMART" id="SM00507">
    <property type="entry name" value="HNHc"/>
    <property type="match status" value="1"/>
</dbReference>
<dbReference type="GO" id="GO:0004519">
    <property type="term" value="F:endonuclease activity"/>
    <property type="evidence" value="ECO:0007669"/>
    <property type="project" value="UniProtKB-KW"/>
</dbReference>
<keyword evidence="3" id="KW-0255">Endonuclease</keyword>
<dbReference type="InterPro" id="IPR003615">
    <property type="entry name" value="HNH_nuc"/>
</dbReference>
<evidence type="ECO:0000259" key="2">
    <source>
        <dbReference type="SMART" id="SM00507"/>
    </source>
</evidence>